<feature type="transmembrane region" description="Helical" evidence="7">
    <location>
        <begin position="292"/>
        <end position="311"/>
    </location>
</feature>
<dbReference type="EMBL" id="CP165727">
    <property type="protein sequence ID" value="XDV68500.1"/>
    <property type="molecule type" value="Genomic_DNA"/>
</dbReference>
<evidence type="ECO:0000256" key="1">
    <source>
        <dbReference type="ARBA" id="ARBA00004651"/>
    </source>
</evidence>
<evidence type="ECO:0000256" key="6">
    <source>
        <dbReference type="SAM" id="MobiDB-lite"/>
    </source>
</evidence>
<feature type="transmembrane region" description="Helical" evidence="7">
    <location>
        <begin position="388"/>
        <end position="412"/>
    </location>
</feature>
<dbReference type="PANTHER" id="PTHR42718:SF42">
    <property type="entry name" value="EXPORT PROTEIN"/>
    <property type="match status" value="1"/>
</dbReference>
<sequence length="443" mass="44723">MTARRHTAWPACAVTGLAVFLCGLDHLVLLTALTAIRSDLGRDADAAAAGWFVNAYLVPVAVLPPLVTRLAARVGQLRMFTAALVLFTAGSTAAACSATAGSLTLARVVQGTGAAAIMPLSLTLVAAAVPVHRRPVLLGVWGALGGLAVAVGPLVGGAVVQWGGWQYVFWINVPLGCLLAAAARVFLREPPSTHAAAPASTRSRPAAARQSTVLRLWPRSGVSRGLLAVHACGFLIHAGVFGTVFWLAQFPQAVQGHSPWEAGLRILPWTAMPLVVAPLAGLMMGSTGARPVLVAGFLLTAASSGWFALVLTPHSDYVMQLPGLLAGGMGMALFFTAAPEALLANTSDWCAAAASGVNSSVREIGALAGVGASTVLFTYSGSTAGPAMFTHGLAAVLWAGAATAGLGILAAAATGPARNRFPAGKPAGAAAPEAAAPARPAVL</sequence>
<comment type="subcellular location">
    <subcellularLocation>
        <location evidence="1">Cell membrane</location>
        <topology evidence="1">Multi-pass membrane protein</topology>
    </subcellularLocation>
</comment>
<dbReference type="PRINTS" id="PR01036">
    <property type="entry name" value="TCRTETB"/>
</dbReference>
<accession>A0AB39YFY5</accession>
<reference evidence="9" key="1">
    <citation type="submission" date="2024-08" db="EMBL/GenBank/DDBJ databases">
        <authorList>
            <person name="Yu S.T."/>
        </authorList>
    </citation>
    <scope>NUCLEOTIDE SEQUENCE</scope>
    <source>
        <strain evidence="9">R33</strain>
    </source>
</reference>
<feature type="transmembrane region" description="Helical" evidence="7">
    <location>
        <begin position="12"/>
        <end position="36"/>
    </location>
</feature>
<evidence type="ECO:0000256" key="7">
    <source>
        <dbReference type="SAM" id="Phobius"/>
    </source>
</evidence>
<evidence type="ECO:0000256" key="4">
    <source>
        <dbReference type="ARBA" id="ARBA00023136"/>
    </source>
</evidence>
<evidence type="ECO:0000256" key="2">
    <source>
        <dbReference type="ARBA" id="ARBA00022692"/>
    </source>
</evidence>
<feature type="transmembrane region" description="Helical" evidence="7">
    <location>
        <begin position="266"/>
        <end position="285"/>
    </location>
</feature>
<feature type="domain" description="Major facilitator superfamily (MFS) profile" evidence="8">
    <location>
        <begin position="11"/>
        <end position="419"/>
    </location>
</feature>
<dbReference type="PANTHER" id="PTHR42718">
    <property type="entry name" value="MAJOR FACILITATOR SUPERFAMILY MULTIDRUG TRANSPORTER MFSC"/>
    <property type="match status" value="1"/>
</dbReference>
<feature type="transmembrane region" description="Helical" evidence="7">
    <location>
        <begin position="167"/>
        <end position="187"/>
    </location>
</feature>
<feature type="transmembrane region" description="Helical" evidence="7">
    <location>
        <begin position="323"/>
        <end position="343"/>
    </location>
</feature>
<dbReference type="GO" id="GO:0022857">
    <property type="term" value="F:transmembrane transporter activity"/>
    <property type="evidence" value="ECO:0007669"/>
    <property type="project" value="InterPro"/>
</dbReference>
<feature type="transmembrane region" description="Helical" evidence="7">
    <location>
        <begin position="48"/>
        <end position="67"/>
    </location>
</feature>
<feature type="region of interest" description="Disordered" evidence="6">
    <location>
        <begin position="424"/>
        <end position="443"/>
    </location>
</feature>
<gene>
    <name evidence="9" type="ORF">AB5J51_39200</name>
</gene>
<dbReference type="SUPFAM" id="SSF103473">
    <property type="entry name" value="MFS general substrate transporter"/>
    <property type="match status" value="1"/>
</dbReference>
<keyword evidence="5" id="KW-0046">Antibiotic resistance</keyword>
<dbReference type="InterPro" id="IPR011701">
    <property type="entry name" value="MFS"/>
</dbReference>
<dbReference type="RefSeq" id="WP_369780005.1">
    <property type="nucleotide sequence ID" value="NZ_CP165727.1"/>
</dbReference>
<dbReference type="Gene3D" id="1.20.1250.20">
    <property type="entry name" value="MFS general substrate transporter like domains"/>
    <property type="match status" value="1"/>
</dbReference>
<organism evidence="9">
    <name type="scientific">Streptomyces sp. R33</name>
    <dbReference type="NCBI Taxonomy" id="3238629"/>
    <lineage>
        <taxon>Bacteria</taxon>
        <taxon>Bacillati</taxon>
        <taxon>Actinomycetota</taxon>
        <taxon>Actinomycetes</taxon>
        <taxon>Kitasatosporales</taxon>
        <taxon>Streptomycetaceae</taxon>
        <taxon>Streptomyces</taxon>
    </lineage>
</organism>
<keyword evidence="3 7" id="KW-1133">Transmembrane helix</keyword>
<dbReference type="InterPro" id="IPR036259">
    <property type="entry name" value="MFS_trans_sf"/>
</dbReference>
<keyword evidence="2 7" id="KW-0812">Transmembrane</keyword>
<feature type="transmembrane region" description="Helical" evidence="7">
    <location>
        <begin position="108"/>
        <end position="129"/>
    </location>
</feature>
<dbReference type="Pfam" id="PF07690">
    <property type="entry name" value="MFS_1"/>
    <property type="match status" value="1"/>
</dbReference>
<dbReference type="InterPro" id="IPR020846">
    <property type="entry name" value="MFS_dom"/>
</dbReference>
<evidence type="ECO:0000313" key="9">
    <source>
        <dbReference type="EMBL" id="XDV68500.1"/>
    </source>
</evidence>
<proteinExistence type="predicted"/>
<dbReference type="GO" id="GO:0046677">
    <property type="term" value="P:response to antibiotic"/>
    <property type="evidence" value="ECO:0007669"/>
    <property type="project" value="UniProtKB-KW"/>
</dbReference>
<evidence type="ECO:0000259" key="8">
    <source>
        <dbReference type="PROSITE" id="PS50850"/>
    </source>
</evidence>
<feature type="transmembrane region" description="Helical" evidence="7">
    <location>
        <begin position="225"/>
        <end position="246"/>
    </location>
</feature>
<dbReference type="CDD" id="cd17321">
    <property type="entry name" value="MFS_MMR_MDR_like"/>
    <property type="match status" value="1"/>
</dbReference>
<protein>
    <submittedName>
        <fullName evidence="9">MFS transporter</fullName>
    </submittedName>
</protein>
<keyword evidence="4 7" id="KW-0472">Membrane</keyword>
<evidence type="ECO:0000256" key="5">
    <source>
        <dbReference type="ARBA" id="ARBA00023251"/>
    </source>
</evidence>
<dbReference type="GO" id="GO:0005886">
    <property type="term" value="C:plasma membrane"/>
    <property type="evidence" value="ECO:0007669"/>
    <property type="project" value="UniProtKB-SubCell"/>
</dbReference>
<feature type="transmembrane region" description="Helical" evidence="7">
    <location>
        <begin position="364"/>
        <end position="382"/>
    </location>
</feature>
<evidence type="ECO:0000256" key="3">
    <source>
        <dbReference type="ARBA" id="ARBA00022989"/>
    </source>
</evidence>
<dbReference type="AlphaFoldDB" id="A0AB39YFY5"/>
<feature type="transmembrane region" description="Helical" evidence="7">
    <location>
        <begin position="79"/>
        <end position="102"/>
    </location>
</feature>
<name>A0AB39YFY5_9ACTN</name>
<feature type="transmembrane region" description="Helical" evidence="7">
    <location>
        <begin position="136"/>
        <end position="155"/>
    </location>
</feature>
<dbReference type="PROSITE" id="PS50850">
    <property type="entry name" value="MFS"/>
    <property type="match status" value="1"/>
</dbReference>